<dbReference type="SUPFAM" id="SSF52540">
    <property type="entry name" value="P-loop containing nucleoside triphosphate hydrolases"/>
    <property type="match status" value="1"/>
</dbReference>
<dbReference type="Gene3D" id="3.40.50.300">
    <property type="entry name" value="P-loop containing nucleotide triphosphate hydrolases"/>
    <property type="match status" value="1"/>
</dbReference>
<protein>
    <recommendedName>
        <fullName evidence="3">Sulfotransferase domain-containing protein</fullName>
    </recommendedName>
</protein>
<evidence type="ECO:0000313" key="5">
    <source>
        <dbReference type="Proteomes" id="UP001487740"/>
    </source>
</evidence>
<accession>A0AAW0UW88</accession>
<dbReference type="PANTHER" id="PTHR11783">
    <property type="entry name" value="SULFOTRANSFERASE SULT"/>
    <property type="match status" value="1"/>
</dbReference>
<evidence type="ECO:0000256" key="1">
    <source>
        <dbReference type="ARBA" id="ARBA00005771"/>
    </source>
</evidence>
<evidence type="ECO:0000313" key="4">
    <source>
        <dbReference type="EMBL" id="KAK8404397.1"/>
    </source>
</evidence>
<comment type="similarity">
    <text evidence="1">Belongs to the sulfotransferase 1 family.</text>
</comment>
<keyword evidence="2" id="KW-0808">Transferase</keyword>
<evidence type="ECO:0000256" key="2">
    <source>
        <dbReference type="ARBA" id="ARBA00022679"/>
    </source>
</evidence>
<organism evidence="4 5">
    <name type="scientific">Scylla paramamosain</name>
    <name type="common">Mud crab</name>
    <dbReference type="NCBI Taxonomy" id="85552"/>
    <lineage>
        <taxon>Eukaryota</taxon>
        <taxon>Metazoa</taxon>
        <taxon>Ecdysozoa</taxon>
        <taxon>Arthropoda</taxon>
        <taxon>Crustacea</taxon>
        <taxon>Multicrustacea</taxon>
        <taxon>Malacostraca</taxon>
        <taxon>Eumalacostraca</taxon>
        <taxon>Eucarida</taxon>
        <taxon>Decapoda</taxon>
        <taxon>Pleocyemata</taxon>
        <taxon>Brachyura</taxon>
        <taxon>Eubrachyura</taxon>
        <taxon>Portunoidea</taxon>
        <taxon>Portunidae</taxon>
        <taxon>Portuninae</taxon>
        <taxon>Scylla</taxon>
    </lineage>
</organism>
<dbReference type="AlphaFoldDB" id="A0AAW0UW88"/>
<dbReference type="Pfam" id="PF00685">
    <property type="entry name" value="Sulfotransfer_1"/>
    <property type="match status" value="1"/>
</dbReference>
<dbReference type="GO" id="GO:0008146">
    <property type="term" value="F:sulfotransferase activity"/>
    <property type="evidence" value="ECO:0007669"/>
    <property type="project" value="InterPro"/>
</dbReference>
<reference evidence="4 5" key="1">
    <citation type="submission" date="2023-03" db="EMBL/GenBank/DDBJ databases">
        <title>High-quality genome of Scylla paramamosain provides insights in environmental adaptation.</title>
        <authorList>
            <person name="Zhang L."/>
        </authorList>
    </citation>
    <scope>NUCLEOTIDE SEQUENCE [LARGE SCALE GENOMIC DNA]</scope>
    <source>
        <strain evidence="4">LZ_2023a</strain>
        <tissue evidence="4">Muscle</tissue>
    </source>
</reference>
<sequence length="347" mass="40118">METASGHKMVRLEGEDLARQERDFKGYSEGMVRLTPGRWLFPAIFEQYADKYYTFELKPSDVMLVTYPKCGTTWLQEVVWTMRNNPNLDNPKANMPINVRVPFLEMDILLSSRNLPAITPDNPIIQGFKKMCPGRDPKDGIFLQMTELAPSPRTMKTHLPLSLLPQNLLTTSKAVYIARNPKDAVLSFYHHSRILKNHGYTGTFEQFVQYFLDDDFMYGPYWLHLKEALEQRDNPNLHVMLYEDLKQNTLHELKRLNDFLGTELTEDQLKGVAHYTSFPEMKARNALFGEGGEIFLNLGIIEKDGGFFRKGTVGDWKGKYTPELDAKMDEWIKTNLADLDIQFKYGL</sequence>
<comment type="caution">
    <text evidence="4">The sequence shown here is derived from an EMBL/GenBank/DDBJ whole genome shotgun (WGS) entry which is preliminary data.</text>
</comment>
<dbReference type="EMBL" id="JARAKH010000004">
    <property type="protein sequence ID" value="KAK8404397.1"/>
    <property type="molecule type" value="Genomic_DNA"/>
</dbReference>
<feature type="domain" description="Sulfotransferase" evidence="3">
    <location>
        <begin position="59"/>
        <end position="339"/>
    </location>
</feature>
<evidence type="ECO:0000259" key="3">
    <source>
        <dbReference type="Pfam" id="PF00685"/>
    </source>
</evidence>
<dbReference type="Proteomes" id="UP001487740">
    <property type="component" value="Unassembled WGS sequence"/>
</dbReference>
<proteinExistence type="inferred from homology"/>
<dbReference type="InterPro" id="IPR000863">
    <property type="entry name" value="Sulfotransferase_dom"/>
</dbReference>
<keyword evidence="5" id="KW-1185">Reference proteome</keyword>
<dbReference type="InterPro" id="IPR027417">
    <property type="entry name" value="P-loop_NTPase"/>
</dbReference>
<name>A0AAW0UW88_SCYPA</name>
<gene>
    <name evidence="4" type="ORF">O3P69_007591</name>
</gene>